<dbReference type="SUPFAM" id="SSF53756">
    <property type="entry name" value="UDP-Glycosyltransferase/glycogen phosphorylase"/>
    <property type="match status" value="1"/>
</dbReference>
<proteinExistence type="predicted"/>
<accession>A0A060CP35</accession>
<evidence type="ECO:0000313" key="1">
    <source>
        <dbReference type="EMBL" id="AIA94930.1"/>
    </source>
</evidence>
<dbReference type="EMBL" id="KF127572">
    <property type="protein sequence ID" value="AIA94930.1"/>
    <property type="molecule type" value="Genomic_DNA"/>
</dbReference>
<feature type="non-terminal residue" evidence="1">
    <location>
        <position position="1"/>
    </location>
</feature>
<reference evidence="1" key="1">
    <citation type="journal article" date="2013" name="Environ. Microbiol.">
        <title>Seasonally variable intestinal metagenomes of the red palm weevil (Rhynchophorus ferrugineus).</title>
        <authorList>
            <person name="Jia S."/>
            <person name="Zhang X."/>
            <person name="Zhang G."/>
            <person name="Yin A."/>
            <person name="Zhang S."/>
            <person name="Li F."/>
            <person name="Wang L."/>
            <person name="Zhao D."/>
            <person name="Yun Q."/>
            <person name="Tala"/>
            <person name="Wang J."/>
            <person name="Sun G."/>
            <person name="Baabdullah M."/>
            <person name="Yu X."/>
            <person name="Hu S."/>
            <person name="Al-Mssallem I.S."/>
            <person name="Yu J."/>
        </authorList>
    </citation>
    <scope>NUCLEOTIDE SEQUENCE</scope>
</reference>
<organism evidence="1">
    <name type="scientific">uncultured Cytophaga sp</name>
    <dbReference type="NCBI Taxonomy" id="160238"/>
    <lineage>
        <taxon>Bacteria</taxon>
        <taxon>Pseudomonadati</taxon>
        <taxon>Bacteroidota</taxon>
        <taxon>Cytophagia</taxon>
        <taxon>Cytophagales</taxon>
        <taxon>Cytophagaceae</taxon>
        <taxon>Cytophaga</taxon>
        <taxon>environmental samples</taxon>
    </lineage>
</organism>
<dbReference type="AlphaFoldDB" id="A0A060CP35"/>
<sequence>LYIHGHSVGGTNPSLVEAMSLKSCCVVYNVSYNIETTENKALYFKSSNELLDILNSYENNYIDTKKYANDLYEIAKRRYIWNTIINKYKILFQ</sequence>
<name>A0A060CP35_9BACT</name>
<protein>
    <submittedName>
        <fullName evidence="1">CAZy families GT4 protein</fullName>
    </submittedName>
</protein>